<keyword evidence="2" id="KW-1185">Reference proteome</keyword>
<comment type="caution">
    <text evidence="1">The sequence shown here is derived from an EMBL/GenBank/DDBJ whole genome shotgun (WGS) entry which is preliminary data.</text>
</comment>
<gene>
    <name evidence="1" type="ORF">NDU88_002780</name>
</gene>
<dbReference type="Proteomes" id="UP001066276">
    <property type="component" value="Chromosome 3_1"/>
</dbReference>
<name>A0AAV7UAP9_PLEWA</name>
<dbReference type="AlphaFoldDB" id="A0AAV7UAP9"/>
<proteinExistence type="predicted"/>
<accession>A0AAV7UAP9</accession>
<evidence type="ECO:0000313" key="2">
    <source>
        <dbReference type="Proteomes" id="UP001066276"/>
    </source>
</evidence>
<reference evidence="1" key="1">
    <citation type="journal article" date="2022" name="bioRxiv">
        <title>Sequencing and chromosome-scale assembly of the giantPleurodeles waltlgenome.</title>
        <authorList>
            <person name="Brown T."/>
            <person name="Elewa A."/>
            <person name="Iarovenko S."/>
            <person name="Subramanian E."/>
            <person name="Araus A.J."/>
            <person name="Petzold A."/>
            <person name="Susuki M."/>
            <person name="Suzuki K.-i.T."/>
            <person name="Hayashi T."/>
            <person name="Toyoda A."/>
            <person name="Oliveira C."/>
            <person name="Osipova E."/>
            <person name="Leigh N.D."/>
            <person name="Simon A."/>
            <person name="Yun M.H."/>
        </authorList>
    </citation>
    <scope>NUCLEOTIDE SEQUENCE</scope>
    <source>
        <strain evidence="1">20211129_DDA</strain>
        <tissue evidence="1">Liver</tissue>
    </source>
</reference>
<evidence type="ECO:0000313" key="1">
    <source>
        <dbReference type="EMBL" id="KAJ1185995.1"/>
    </source>
</evidence>
<dbReference type="EMBL" id="JANPWB010000005">
    <property type="protein sequence ID" value="KAJ1185995.1"/>
    <property type="molecule type" value="Genomic_DNA"/>
</dbReference>
<organism evidence="1 2">
    <name type="scientific">Pleurodeles waltl</name>
    <name type="common">Iberian ribbed newt</name>
    <dbReference type="NCBI Taxonomy" id="8319"/>
    <lineage>
        <taxon>Eukaryota</taxon>
        <taxon>Metazoa</taxon>
        <taxon>Chordata</taxon>
        <taxon>Craniata</taxon>
        <taxon>Vertebrata</taxon>
        <taxon>Euteleostomi</taxon>
        <taxon>Amphibia</taxon>
        <taxon>Batrachia</taxon>
        <taxon>Caudata</taxon>
        <taxon>Salamandroidea</taxon>
        <taxon>Salamandridae</taxon>
        <taxon>Pleurodelinae</taxon>
        <taxon>Pleurodeles</taxon>
    </lineage>
</organism>
<sequence length="98" mass="11023">MHIADRPQVCGHDLLNSALLHRQHHDILAYCLADLQQYRPAELTLRVPSLPDDYQLQAAQCTCRLAPLWMTATPAANLTHVVALKPDRAMQRRTSTAL</sequence>
<protein>
    <submittedName>
        <fullName evidence="1">Uncharacterized protein</fullName>
    </submittedName>
</protein>